<comment type="caution">
    <text evidence="1">The sequence shown here is derived from an EMBL/GenBank/DDBJ whole genome shotgun (WGS) entry which is preliminary data.</text>
</comment>
<organism evidence="1 2">
    <name type="scientific">Snuella lapsa</name>
    <dbReference type="NCBI Taxonomy" id="870481"/>
    <lineage>
        <taxon>Bacteria</taxon>
        <taxon>Pseudomonadati</taxon>
        <taxon>Bacteroidota</taxon>
        <taxon>Flavobacteriia</taxon>
        <taxon>Flavobacteriales</taxon>
        <taxon>Flavobacteriaceae</taxon>
        <taxon>Snuella</taxon>
    </lineage>
</organism>
<reference evidence="2" key="1">
    <citation type="journal article" date="2019" name="Int. J. Syst. Evol. Microbiol.">
        <title>The Global Catalogue of Microorganisms (GCM) 10K type strain sequencing project: providing services to taxonomists for standard genome sequencing and annotation.</title>
        <authorList>
            <consortium name="The Broad Institute Genomics Platform"/>
            <consortium name="The Broad Institute Genome Sequencing Center for Infectious Disease"/>
            <person name="Wu L."/>
            <person name="Ma J."/>
        </authorList>
    </citation>
    <scope>NUCLEOTIDE SEQUENCE [LARGE SCALE GENOMIC DNA]</scope>
    <source>
        <strain evidence="2">JCM 17111</strain>
    </source>
</reference>
<evidence type="ECO:0000313" key="2">
    <source>
        <dbReference type="Proteomes" id="UP001500954"/>
    </source>
</evidence>
<name>A0ABP6XDI4_9FLAO</name>
<accession>A0ABP6XDI4</accession>
<evidence type="ECO:0000313" key="1">
    <source>
        <dbReference type="EMBL" id="GAA3565115.1"/>
    </source>
</evidence>
<proteinExistence type="predicted"/>
<protein>
    <recommendedName>
        <fullName evidence="3">Lipoprotein</fullName>
    </recommendedName>
</protein>
<dbReference type="EMBL" id="BAABCY010000035">
    <property type="protein sequence ID" value="GAA3565115.1"/>
    <property type="molecule type" value="Genomic_DNA"/>
</dbReference>
<sequence length="157" mass="17777">MILIAVSTIACASKQNAILNVNNTSFPPRLIFLNYVIKKNSDDTKTVQFVNKIVTEGKLKKQSEEYIKTGAPGDLKCIQLDKNGNKLHYTIIKNPLIKSIEYLNDDKSFGRKIEELNRAPFSLRLQIDPRTKSIIITEISLSEKEEHTLITTNLDSI</sequence>
<keyword evidence="2" id="KW-1185">Reference proteome</keyword>
<gene>
    <name evidence="1" type="ORF">GCM10022395_14440</name>
</gene>
<evidence type="ECO:0008006" key="3">
    <source>
        <dbReference type="Google" id="ProtNLM"/>
    </source>
</evidence>
<dbReference type="Proteomes" id="UP001500954">
    <property type="component" value="Unassembled WGS sequence"/>
</dbReference>